<reference evidence="3" key="1">
    <citation type="submission" date="2020-04" db="EMBL/GenBank/DDBJ databases">
        <authorList>
            <person name="Alioto T."/>
            <person name="Alioto T."/>
            <person name="Gomez Garrido J."/>
        </authorList>
    </citation>
    <scope>NUCLEOTIDE SEQUENCE</scope>
    <source>
        <strain evidence="3">A484AB</strain>
    </source>
</reference>
<dbReference type="Proteomes" id="UP001152795">
    <property type="component" value="Unassembled WGS sequence"/>
</dbReference>
<organism evidence="3 4">
    <name type="scientific">Paramuricea clavata</name>
    <name type="common">Red gorgonian</name>
    <name type="synonym">Violescent sea-whip</name>
    <dbReference type="NCBI Taxonomy" id="317549"/>
    <lineage>
        <taxon>Eukaryota</taxon>
        <taxon>Metazoa</taxon>
        <taxon>Cnidaria</taxon>
        <taxon>Anthozoa</taxon>
        <taxon>Octocorallia</taxon>
        <taxon>Malacalcyonacea</taxon>
        <taxon>Plexauridae</taxon>
        <taxon>Paramuricea</taxon>
    </lineage>
</organism>
<feature type="region of interest" description="Disordered" evidence="2">
    <location>
        <begin position="340"/>
        <end position="375"/>
    </location>
</feature>
<dbReference type="PANTHER" id="PTHR46888">
    <property type="entry name" value="ZINC KNUCKLE DOMAINCONTAINING PROTEIN-RELATED"/>
    <property type="match status" value="1"/>
</dbReference>
<dbReference type="AlphaFoldDB" id="A0A6S7KW05"/>
<keyword evidence="1" id="KW-0175">Coiled coil</keyword>
<evidence type="ECO:0000313" key="4">
    <source>
        <dbReference type="Proteomes" id="UP001152795"/>
    </source>
</evidence>
<dbReference type="InterPro" id="IPR009057">
    <property type="entry name" value="Homeodomain-like_sf"/>
</dbReference>
<comment type="caution">
    <text evidence="3">The sequence shown here is derived from an EMBL/GenBank/DDBJ whole genome shotgun (WGS) entry which is preliminary data.</text>
</comment>
<evidence type="ECO:0000256" key="2">
    <source>
        <dbReference type="SAM" id="MobiDB-lite"/>
    </source>
</evidence>
<feature type="compositionally biased region" description="Basic and acidic residues" evidence="2">
    <location>
        <begin position="344"/>
        <end position="359"/>
    </location>
</feature>
<dbReference type="PANTHER" id="PTHR46888:SF1">
    <property type="entry name" value="RIBONUCLEASE H"/>
    <property type="match status" value="1"/>
</dbReference>
<dbReference type="EMBL" id="CACRXK020017097">
    <property type="protein sequence ID" value="CAB4030732.1"/>
    <property type="molecule type" value="Genomic_DNA"/>
</dbReference>
<proteinExistence type="predicted"/>
<dbReference type="SUPFAM" id="SSF46689">
    <property type="entry name" value="Homeodomain-like"/>
    <property type="match status" value="1"/>
</dbReference>
<accession>A0A6S7KW05</accession>
<evidence type="ECO:0000256" key="1">
    <source>
        <dbReference type="SAM" id="Coils"/>
    </source>
</evidence>
<name>A0A6S7KW05_PARCT</name>
<keyword evidence="4" id="KW-1185">Reference proteome</keyword>
<sequence>MKLSYVDFPGTFQAVAQTFRVARSTVQKIWTLYCDSFREDLLPKGGGNPSNLSQADLELMEVLKREKGSITLKEIYQELEVIGECGKELLAFVKEQQDEEKQRVDEEREERQRELESKKLEAEERERIWLQELDEKEKEGQMGEREKEAQRRHELAVKELELQSANVDVNSASIKSTAKLPKLPTFVDGKDDLDSYLQRFEQFAKNNNWDQSTWSTSLSALLTGRALDVYSRLSETAAVYYKQLKEALLKRYELTESGFKMRFREGKPEQFVTRLNRYLTRRSSLSEETVKLAQDELKKSQWKGPFVVESIVRVNDYRIKVGDKVKTFHANMLKEYVERQTTQAKEREEVSPKSDREIEGTAVTEQSESGPEGAVNDKSLLELGTMQPKETVRDVTFGQQLNNEQKVQLQEVVRQYEHVFTDVPGNANIIEHEVNLTSDESIRSKPYRFLITLEGH</sequence>
<dbReference type="OrthoDB" id="6154366at2759"/>
<gene>
    <name evidence="3" type="ORF">PACLA_8A026649</name>
</gene>
<evidence type="ECO:0000313" key="3">
    <source>
        <dbReference type="EMBL" id="CAB4030732.1"/>
    </source>
</evidence>
<feature type="coiled-coil region" evidence="1">
    <location>
        <begin position="90"/>
        <end position="139"/>
    </location>
</feature>
<protein>
    <submittedName>
        <fullName evidence="3">Vicilin-like seed storage At2g18540, partial</fullName>
    </submittedName>
</protein>